<evidence type="ECO:0000313" key="1">
    <source>
        <dbReference type="EMBL" id="MFD1718567.1"/>
    </source>
</evidence>
<dbReference type="EMBL" id="JBHUEE010000006">
    <property type="protein sequence ID" value="MFD1718567.1"/>
    <property type="molecule type" value="Genomic_DNA"/>
</dbReference>
<comment type="caution">
    <text evidence="1">The sequence shown here is derived from an EMBL/GenBank/DDBJ whole genome shotgun (WGS) entry which is preliminary data.</text>
</comment>
<evidence type="ECO:0000313" key="2">
    <source>
        <dbReference type="Proteomes" id="UP001597277"/>
    </source>
</evidence>
<dbReference type="Gene3D" id="2.130.10.10">
    <property type="entry name" value="YVTN repeat-like/Quinoprotein amine dehydrogenase"/>
    <property type="match status" value="1"/>
</dbReference>
<dbReference type="InterPro" id="IPR015943">
    <property type="entry name" value="WD40/YVTN_repeat-like_dom_sf"/>
</dbReference>
<dbReference type="RefSeq" id="WP_388007110.1">
    <property type="nucleotide sequence ID" value="NZ_JBHUEE010000006.1"/>
</dbReference>
<gene>
    <name evidence="1" type="ORF">ACFSE6_12035</name>
</gene>
<reference evidence="2" key="1">
    <citation type="journal article" date="2019" name="Int. J. Syst. Evol. Microbiol.">
        <title>The Global Catalogue of Microorganisms (GCM) 10K type strain sequencing project: providing services to taxonomists for standard genome sequencing and annotation.</title>
        <authorList>
            <consortium name="The Broad Institute Genomics Platform"/>
            <consortium name="The Broad Institute Genome Sequencing Center for Infectious Disease"/>
            <person name="Wu L."/>
            <person name="Ma J."/>
        </authorList>
    </citation>
    <scope>NUCLEOTIDE SEQUENCE [LARGE SCALE GENOMIC DNA]</scope>
    <source>
        <strain evidence="2">JCM 17130</strain>
    </source>
</reference>
<protein>
    <submittedName>
        <fullName evidence="1">WD40/YVTN/BNR-like repeat-containing protein</fullName>
    </submittedName>
</protein>
<dbReference type="Proteomes" id="UP001597277">
    <property type="component" value="Unassembled WGS sequence"/>
</dbReference>
<dbReference type="SUPFAM" id="SSF110296">
    <property type="entry name" value="Oligoxyloglucan reducing end-specific cellobiohydrolase"/>
    <property type="match status" value="1"/>
</dbReference>
<sequence>MAGLSEGGSGVRTQYFRTPVLTERWEPVRELAATGLGTAGSTQTDLASDGWVLQASTATFDGVNRVWISRPPGRLVDASPCESLASTHVGVADLRRQFVLCSSNPGMGYMDKELQVTTDGGETFEPVAMAPRDGLTSDFAVADSETIAIGATAGDAGIVEASFDGGASWEFTLFEPDTGPVTDLDFQDAEHGTLVAGQAALGTSQLFRTVDGGHTWQPVDVTVG</sequence>
<organism evidence="1 2">
    <name type="scientific">Georgenia deserti</name>
    <dbReference type="NCBI Taxonomy" id="2093781"/>
    <lineage>
        <taxon>Bacteria</taxon>
        <taxon>Bacillati</taxon>
        <taxon>Actinomycetota</taxon>
        <taxon>Actinomycetes</taxon>
        <taxon>Micrococcales</taxon>
        <taxon>Bogoriellaceae</taxon>
        <taxon>Georgenia</taxon>
    </lineage>
</organism>
<accession>A0ABW4L6M0</accession>
<keyword evidence="2" id="KW-1185">Reference proteome</keyword>
<proteinExistence type="predicted"/>
<name>A0ABW4L6M0_9MICO</name>